<dbReference type="Pfam" id="PF03033">
    <property type="entry name" value="Glyco_transf_28"/>
    <property type="match status" value="1"/>
</dbReference>
<feature type="binding site" evidence="10">
    <location>
        <position position="288"/>
    </location>
    <ligand>
        <name>UDP-N-acetyl-alpha-D-glucosamine</name>
        <dbReference type="ChEBI" id="CHEBI:57705"/>
    </ligand>
</feature>
<feature type="binding site" evidence="10">
    <location>
        <begin position="11"/>
        <end position="13"/>
    </location>
    <ligand>
        <name>UDP-N-acetyl-alpha-D-glucosamine</name>
        <dbReference type="ChEBI" id="CHEBI:57705"/>
    </ligand>
</feature>
<keyword evidence="8 10" id="KW-0131">Cell cycle</keyword>
<evidence type="ECO:0000256" key="3">
    <source>
        <dbReference type="ARBA" id="ARBA00022676"/>
    </source>
</evidence>
<keyword evidence="9 10" id="KW-0961">Cell wall biogenesis/degradation</keyword>
<dbReference type="InterPro" id="IPR006009">
    <property type="entry name" value="GlcNAc_MurG"/>
</dbReference>
<dbReference type="Pfam" id="PF04101">
    <property type="entry name" value="Glyco_tran_28_C"/>
    <property type="match status" value="1"/>
</dbReference>
<evidence type="ECO:0000256" key="4">
    <source>
        <dbReference type="ARBA" id="ARBA00022679"/>
    </source>
</evidence>
<evidence type="ECO:0000259" key="12">
    <source>
        <dbReference type="Pfam" id="PF04101"/>
    </source>
</evidence>
<keyword evidence="14" id="KW-1185">Reference proteome</keyword>
<accession>A0A6I4NWE7</accession>
<evidence type="ECO:0000259" key="11">
    <source>
        <dbReference type="Pfam" id="PF03033"/>
    </source>
</evidence>
<dbReference type="GO" id="GO:0005975">
    <property type="term" value="P:carbohydrate metabolic process"/>
    <property type="evidence" value="ECO:0007669"/>
    <property type="project" value="InterPro"/>
</dbReference>
<reference evidence="13 14" key="1">
    <citation type="submission" date="2019-12" db="EMBL/GenBank/DDBJ databases">
        <authorList>
            <person name="Kim Y.S."/>
        </authorList>
    </citation>
    <scope>NUCLEOTIDE SEQUENCE [LARGE SCALE GENOMIC DNA]</scope>
    <source>
        <strain evidence="13 14">MMS17-SY077</strain>
    </source>
</reference>
<evidence type="ECO:0000256" key="10">
    <source>
        <dbReference type="HAMAP-Rule" id="MF_00033"/>
    </source>
</evidence>
<comment type="caution">
    <text evidence="10">Lacks conserved residue(s) required for the propagation of feature annotation.</text>
</comment>
<gene>
    <name evidence="10 13" type="primary">murG</name>
    <name evidence="13" type="ORF">GB864_08870</name>
</gene>
<feature type="binding site" evidence="10">
    <location>
        <position position="196"/>
    </location>
    <ligand>
        <name>UDP-N-acetyl-alpha-D-glucosamine</name>
        <dbReference type="ChEBI" id="CHEBI:57705"/>
    </ligand>
</feature>
<dbReference type="Gene3D" id="3.40.50.2000">
    <property type="entry name" value="Glycogen Phosphorylase B"/>
    <property type="match status" value="2"/>
</dbReference>
<evidence type="ECO:0000313" key="13">
    <source>
        <dbReference type="EMBL" id="MWB98658.1"/>
    </source>
</evidence>
<keyword evidence="2 10" id="KW-0132">Cell division</keyword>
<dbReference type="RefSeq" id="WP_160424189.1">
    <property type="nucleotide sequence ID" value="NZ_WSTA01000033.1"/>
</dbReference>
<dbReference type="CDD" id="cd03785">
    <property type="entry name" value="GT28_MurG"/>
    <property type="match status" value="1"/>
</dbReference>
<evidence type="ECO:0000256" key="6">
    <source>
        <dbReference type="ARBA" id="ARBA00022984"/>
    </source>
</evidence>
<keyword evidence="4 10" id="KW-0808">Transferase</keyword>
<feature type="binding site" evidence="10">
    <location>
        <position position="162"/>
    </location>
    <ligand>
        <name>UDP-N-acetyl-alpha-D-glucosamine</name>
        <dbReference type="ChEBI" id="CHEBI:57705"/>
    </ligand>
</feature>
<evidence type="ECO:0000256" key="1">
    <source>
        <dbReference type="ARBA" id="ARBA00022475"/>
    </source>
</evidence>
<dbReference type="HAMAP" id="MF_00033">
    <property type="entry name" value="MurG"/>
    <property type="match status" value="1"/>
</dbReference>
<keyword evidence="3 10" id="KW-0328">Glycosyltransferase</keyword>
<dbReference type="GO" id="GO:0008360">
    <property type="term" value="P:regulation of cell shape"/>
    <property type="evidence" value="ECO:0007669"/>
    <property type="project" value="UniProtKB-KW"/>
</dbReference>
<dbReference type="EC" id="2.4.1.227" evidence="10"/>
<comment type="similarity">
    <text evidence="10">Belongs to the glycosyltransferase 28 family. MurG subfamily.</text>
</comment>
<dbReference type="EMBL" id="WSTA01000033">
    <property type="protein sequence ID" value="MWB98658.1"/>
    <property type="molecule type" value="Genomic_DNA"/>
</dbReference>
<dbReference type="PANTHER" id="PTHR21015:SF22">
    <property type="entry name" value="GLYCOSYLTRANSFERASE"/>
    <property type="match status" value="1"/>
</dbReference>
<comment type="subcellular location">
    <subcellularLocation>
        <location evidence="10">Cell membrane</location>
        <topology evidence="10">Peripheral membrane protein</topology>
        <orientation evidence="10">Cytoplasmic side</orientation>
    </subcellularLocation>
</comment>
<feature type="domain" description="Glycosyltransferase family 28 N-terminal" evidence="11">
    <location>
        <begin position="5"/>
        <end position="143"/>
    </location>
</feature>
<protein>
    <recommendedName>
        <fullName evidence="10">UDP-N-acetylglucosamine--N-acetylmuramyl-(pentapeptide) pyrophosphoryl-undecaprenol N-acetylglucosamine transferase</fullName>
        <ecNumber evidence="10">2.4.1.227</ecNumber>
    </recommendedName>
    <alternativeName>
        <fullName evidence="10">Undecaprenyl-PP-MurNAc-pentapeptide-UDPGlcNAc GlcNAc transferase</fullName>
    </alternativeName>
</protein>
<name>A0A6I4NWE7_9MICO</name>
<dbReference type="AlphaFoldDB" id="A0A6I4NWE7"/>
<comment type="function">
    <text evidence="10">Cell wall formation. Catalyzes the transfer of a GlcNAc subunit on undecaprenyl-pyrophosphoryl-MurNAc-pentapeptide (lipid intermediate I) to form undecaprenyl-pyrophosphoryl-MurNAc-(pentapeptide)GlcNAc (lipid intermediate II).</text>
</comment>
<dbReference type="InterPro" id="IPR007235">
    <property type="entry name" value="Glyco_trans_28_C"/>
</dbReference>
<evidence type="ECO:0000256" key="7">
    <source>
        <dbReference type="ARBA" id="ARBA00023136"/>
    </source>
</evidence>
<proteinExistence type="inferred from homology"/>
<evidence type="ECO:0000256" key="2">
    <source>
        <dbReference type="ARBA" id="ARBA00022618"/>
    </source>
</evidence>
<keyword evidence="1 10" id="KW-1003">Cell membrane</keyword>
<evidence type="ECO:0000256" key="9">
    <source>
        <dbReference type="ARBA" id="ARBA00023316"/>
    </source>
</evidence>
<organism evidence="13 14">
    <name type="scientific">Agromyces seonyuensis</name>
    <dbReference type="NCBI Taxonomy" id="2662446"/>
    <lineage>
        <taxon>Bacteria</taxon>
        <taxon>Bacillati</taxon>
        <taxon>Actinomycetota</taxon>
        <taxon>Actinomycetes</taxon>
        <taxon>Micrococcales</taxon>
        <taxon>Microbacteriaceae</taxon>
        <taxon>Agromyces</taxon>
    </lineage>
</organism>
<evidence type="ECO:0000256" key="5">
    <source>
        <dbReference type="ARBA" id="ARBA00022960"/>
    </source>
</evidence>
<evidence type="ECO:0000313" key="14">
    <source>
        <dbReference type="Proteomes" id="UP000438182"/>
    </source>
</evidence>
<keyword evidence="7 10" id="KW-0472">Membrane</keyword>
<sequence length="370" mass="38289">MSVALLAGGGTAGHVNPLLAVADRLRAVDPEGEVIVLGTAEGLEARLVPARGYELQTIPKVPFPRRPNPAALRFPKRFLDSVSRVERLIAERGVDVVVGFGGYVATPAYLAARRAGVPVVIHEANARPGLANRLGSRFAAAVGVAFEGTPLPNSEFVGMPLRVEIERLDRAATRVEAAAHFGLDPDRKTLLVTGGSLGARRLNRTVVESAHALVAAGWQVLHVTGGAAEVSAPDVPGYRMVGYVDRMDLALALADFVISRSGAATVSELSALGIPAVYVPYPVGNGEQRFNAAGVVGAGGGILVDDAEFLPEWVESTVLPLLADDERIAAMAAAAATAGLRDGTDRMVALVERARPGTVGGGAGEVPGDA</sequence>
<dbReference type="Proteomes" id="UP000438182">
    <property type="component" value="Unassembled WGS sequence"/>
</dbReference>
<feature type="domain" description="Glycosyl transferase family 28 C-terminal" evidence="12">
    <location>
        <begin position="189"/>
        <end position="346"/>
    </location>
</feature>
<comment type="pathway">
    <text evidence="10">Cell wall biogenesis; peptidoglycan biosynthesis.</text>
</comment>
<feature type="binding site" evidence="10">
    <location>
        <position position="125"/>
    </location>
    <ligand>
        <name>UDP-N-acetyl-alpha-D-glucosamine</name>
        <dbReference type="ChEBI" id="CHEBI:57705"/>
    </ligand>
</feature>
<dbReference type="GO" id="GO:0051301">
    <property type="term" value="P:cell division"/>
    <property type="evidence" value="ECO:0007669"/>
    <property type="project" value="UniProtKB-KW"/>
</dbReference>
<dbReference type="NCBIfam" id="TIGR01133">
    <property type="entry name" value="murG"/>
    <property type="match status" value="1"/>
</dbReference>
<dbReference type="UniPathway" id="UPA00219"/>
<keyword evidence="5 10" id="KW-0133">Cell shape</keyword>
<dbReference type="InterPro" id="IPR004276">
    <property type="entry name" value="GlycoTrans_28_N"/>
</dbReference>
<dbReference type="GO" id="GO:0071555">
    <property type="term" value="P:cell wall organization"/>
    <property type="evidence" value="ECO:0007669"/>
    <property type="project" value="UniProtKB-KW"/>
</dbReference>
<dbReference type="GO" id="GO:0050511">
    <property type="term" value="F:undecaprenyldiphospho-muramoylpentapeptide beta-N-acetylglucosaminyltransferase activity"/>
    <property type="evidence" value="ECO:0007669"/>
    <property type="project" value="UniProtKB-UniRule"/>
</dbReference>
<dbReference type="GO" id="GO:0009252">
    <property type="term" value="P:peptidoglycan biosynthetic process"/>
    <property type="evidence" value="ECO:0007669"/>
    <property type="project" value="UniProtKB-UniRule"/>
</dbReference>
<comment type="catalytic activity">
    <reaction evidence="10">
        <text>di-trans,octa-cis-undecaprenyl diphospho-N-acetyl-alpha-D-muramoyl-L-alanyl-D-glutamyl-meso-2,6-diaminopimeloyl-D-alanyl-D-alanine + UDP-N-acetyl-alpha-D-glucosamine = di-trans,octa-cis-undecaprenyl diphospho-[N-acetyl-alpha-D-glucosaminyl-(1-&gt;4)]-N-acetyl-alpha-D-muramoyl-L-alanyl-D-glutamyl-meso-2,6-diaminopimeloyl-D-alanyl-D-alanine + UDP + H(+)</text>
        <dbReference type="Rhea" id="RHEA:31227"/>
        <dbReference type="ChEBI" id="CHEBI:15378"/>
        <dbReference type="ChEBI" id="CHEBI:57705"/>
        <dbReference type="ChEBI" id="CHEBI:58223"/>
        <dbReference type="ChEBI" id="CHEBI:61387"/>
        <dbReference type="ChEBI" id="CHEBI:61388"/>
        <dbReference type="EC" id="2.4.1.227"/>
    </reaction>
</comment>
<dbReference type="SUPFAM" id="SSF53756">
    <property type="entry name" value="UDP-Glycosyltransferase/glycogen phosphorylase"/>
    <property type="match status" value="1"/>
</dbReference>
<evidence type="ECO:0000256" key="8">
    <source>
        <dbReference type="ARBA" id="ARBA00023306"/>
    </source>
</evidence>
<dbReference type="GO" id="GO:0005886">
    <property type="term" value="C:plasma membrane"/>
    <property type="evidence" value="ECO:0007669"/>
    <property type="project" value="UniProtKB-SubCell"/>
</dbReference>
<dbReference type="PANTHER" id="PTHR21015">
    <property type="entry name" value="UDP-N-ACETYLGLUCOSAMINE--N-ACETYLMURAMYL-(PENTAPEPTIDE) PYROPHOSPHORYL-UNDECAPRENOL N-ACETYLGLUCOSAMINE TRANSFERASE 1"/>
    <property type="match status" value="1"/>
</dbReference>
<comment type="caution">
    <text evidence="13">The sequence shown here is derived from an EMBL/GenBank/DDBJ whole genome shotgun (WGS) entry which is preliminary data.</text>
</comment>
<keyword evidence="6 10" id="KW-0573">Peptidoglycan synthesis</keyword>